<dbReference type="InterPro" id="IPR005628">
    <property type="entry name" value="GspK"/>
</dbReference>
<dbReference type="InterPro" id="IPR038072">
    <property type="entry name" value="GspK_central_sf"/>
</dbReference>
<keyword evidence="3 10" id="KW-0813">Transport</keyword>
<dbReference type="InterPro" id="IPR045584">
    <property type="entry name" value="Pilin-like"/>
</dbReference>
<evidence type="ECO:0000256" key="2">
    <source>
        <dbReference type="ARBA" id="ARBA00007246"/>
    </source>
</evidence>
<keyword evidence="14" id="KW-1185">Reference proteome</keyword>
<keyword evidence="9 10" id="KW-0472">Membrane</keyword>
<reference evidence="13 14" key="1">
    <citation type="submission" date="2014-06" db="EMBL/GenBank/DDBJ databases">
        <title>Whole Genome Sequences of Three Symbiotic Endozoicomonas Bacteria.</title>
        <authorList>
            <person name="Neave M.J."/>
            <person name="Apprill A."/>
            <person name="Voolstra C.R."/>
        </authorList>
    </citation>
    <scope>NUCLEOTIDE SEQUENCE [LARGE SCALE GENOMIC DNA]</scope>
    <source>
        <strain evidence="13 14">DSM 25634</strain>
    </source>
</reference>
<evidence type="ECO:0000256" key="6">
    <source>
        <dbReference type="ARBA" id="ARBA00022692"/>
    </source>
</evidence>
<organism evidence="13 14">
    <name type="scientific">Endozoicomonas numazuensis</name>
    <dbReference type="NCBI Taxonomy" id="1137799"/>
    <lineage>
        <taxon>Bacteria</taxon>
        <taxon>Pseudomonadati</taxon>
        <taxon>Pseudomonadota</taxon>
        <taxon>Gammaproteobacteria</taxon>
        <taxon>Oceanospirillales</taxon>
        <taxon>Endozoicomonadaceae</taxon>
        <taxon>Endozoicomonas</taxon>
    </lineage>
</organism>
<dbReference type="STRING" id="1137799.GZ78_10850"/>
<dbReference type="Pfam" id="PF03934">
    <property type="entry name" value="T2SSK"/>
    <property type="match status" value="1"/>
</dbReference>
<dbReference type="Pfam" id="PF21687">
    <property type="entry name" value="T2SSK_1st"/>
    <property type="match status" value="1"/>
</dbReference>
<evidence type="ECO:0000256" key="8">
    <source>
        <dbReference type="ARBA" id="ARBA00022989"/>
    </source>
</evidence>
<keyword evidence="8" id="KW-1133">Transmembrane helix</keyword>
<evidence type="ECO:0000259" key="12">
    <source>
        <dbReference type="Pfam" id="PF21687"/>
    </source>
</evidence>
<evidence type="ECO:0000256" key="3">
    <source>
        <dbReference type="ARBA" id="ARBA00022448"/>
    </source>
</evidence>
<dbReference type="SUPFAM" id="SSF54523">
    <property type="entry name" value="Pili subunits"/>
    <property type="match status" value="1"/>
</dbReference>
<evidence type="ECO:0000256" key="9">
    <source>
        <dbReference type="ARBA" id="ARBA00023136"/>
    </source>
</evidence>
<comment type="caution">
    <text evidence="13">The sequence shown here is derived from an EMBL/GenBank/DDBJ whole genome shotgun (WGS) entry which is preliminary data.</text>
</comment>
<dbReference type="eggNOG" id="COG3156">
    <property type="taxonomic scope" value="Bacteria"/>
</dbReference>
<sequence>MLARQQGIALVYVLLLFSVITVMASQMIIGLMNQTRHSSHYLERSQARLYALGVEQYLATVLEANAQDDLKKQRRVDALAEAWNLTAVAFELEQGSVEISVQDEQGLLNMNNLAAQNTLAVQSLRIFQNLLVNHSMDPNLAYRVQDWVDSDREVSSQGAEDNTYLLASPAYRTANTTMTSLSELRLIQGWFNQSSHSVMPELSALPDTTRININTAPRDVLLALSNQLSTAQVDDIIQQRQTQGIDSMEALLNIPSLKPQANDLQAAPLTFYSQHFSARIKARFRDTEYEMRSWFQVSDRGEVFITHREVGSPMNPVWSQGVSAL</sequence>
<comment type="similarity">
    <text evidence="2 10">Belongs to the GSP K family.</text>
</comment>
<evidence type="ECO:0000313" key="13">
    <source>
        <dbReference type="EMBL" id="KEQ18067.1"/>
    </source>
</evidence>
<proteinExistence type="inferred from homology"/>
<evidence type="ECO:0000256" key="1">
    <source>
        <dbReference type="ARBA" id="ARBA00004533"/>
    </source>
</evidence>
<keyword evidence="5 10" id="KW-0997">Cell inner membrane</keyword>
<dbReference type="GO" id="GO:0009306">
    <property type="term" value="P:protein secretion"/>
    <property type="evidence" value="ECO:0007669"/>
    <property type="project" value="InterPro"/>
</dbReference>
<dbReference type="Proteomes" id="UP000028073">
    <property type="component" value="Unassembled WGS sequence"/>
</dbReference>
<dbReference type="PANTHER" id="PTHR38831:SF1">
    <property type="entry name" value="TYPE II SECRETION SYSTEM PROTEIN K-RELATED"/>
    <property type="match status" value="1"/>
</dbReference>
<dbReference type="AlphaFoldDB" id="A0A081NHZ4"/>
<dbReference type="OrthoDB" id="5293133at2"/>
<evidence type="ECO:0000256" key="4">
    <source>
        <dbReference type="ARBA" id="ARBA00022475"/>
    </source>
</evidence>
<feature type="domain" description="T2SS protein K second SAM-like" evidence="11">
    <location>
        <begin position="211"/>
        <end position="262"/>
    </location>
</feature>
<keyword evidence="6" id="KW-0812">Transmembrane</keyword>
<accession>A0A081NHZ4</accession>
<dbReference type="PIRSF" id="PIRSF002786">
    <property type="entry name" value="XcpX"/>
    <property type="match status" value="1"/>
</dbReference>
<dbReference type="Gene3D" id="1.10.40.60">
    <property type="entry name" value="EpsJ-like"/>
    <property type="match status" value="2"/>
</dbReference>
<evidence type="ECO:0000256" key="10">
    <source>
        <dbReference type="PIRNR" id="PIRNR002786"/>
    </source>
</evidence>
<dbReference type="SUPFAM" id="SSF158544">
    <property type="entry name" value="GspK insert domain-like"/>
    <property type="match status" value="1"/>
</dbReference>
<dbReference type="SUPFAM" id="SSF47781">
    <property type="entry name" value="RuvA domain 2-like"/>
    <property type="match status" value="1"/>
</dbReference>
<dbReference type="InterPro" id="IPR049179">
    <property type="entry name" value="T2SSK_SAM-like_2nd"/>
</dbReference>
<dbReference type="EMBL" id="JOKH01000002">
    <property type="protein sequence ID" value="KEQ18067.1"/>
    <property type="molecule type" value="Genomic_DNA"/>
</dbReference>
<dbReference type="PANTHER" id="PTHR38831">
    <property type="entry name" value="TYPE II SECRETION SYSTEM PROTEIN K"/>
    <property type="match status" value="1"/>
</dbReference>
<protein>
    <recommendedName>
        <fullName evidence="10">Type II secretion system protein K</fullName>
    </recommendedName>
</protein>
<keyword evidence="7" id="KW-0653">Protein transport</keyword>
<comment type="subcellular location">
    <subcellularLocation>
        <location evidence="1 10">Cell inner membrane</location>
    </subcellularLocation>
</comment>
<evidence type="ECO:0000256" key="5">
    <source>
        <dbReference type="ARBA" id="ARBA00022519"/>
    </source>
</evidence>
<evidence type="ECO:0000313" key="14">
    <source>
        <dbReference type="Proteomes" id="UP000028073"/>
    </source>
</evidence>
<evidence type="ECO:0000259" key="11">
    <source>
        <dbReference type="Pfam" id="PF03934"/>
    </source>
</evidence>
<dbReference type="InterPro" id="IPR010994">
    <property type="entry name" value="RuvA_2-like"/>
</dbReference>
<dbReference type="InterPro" id="IPR049031">
    <property type="entry name" value="T2SSK_SAM-like_1st"/>
</dbReference>
<gene>
    <name evidence="13" type="ORF">GZ78_10850</name>
</gene>
<dbReference type="NCBIfam" id="NF037980">
    <property type="entry name" value="T2SS_GspK"/>
    <property type="match status" value="1"/>
</dbReference>
<name>A0A081NHZ4_9GAMM</name>
<keyword evidence="4 10" id="KW-1003">Cell membrane</keyword>
<dbReference type="Gene3D" id="3.30.1300.30">
    <property type="entry name" value="GSPII I/J protein-like"/>
    <property type="match status" value="1"/>
</dbReference>
<evidence type="ECO:0000256" key="7">
    <source>
        <dbReference type="ARBA" id="ARBA00022927"/>
    </source>
</evidence>
<feature type="domain" description="T2SS protein K first SAM-like" evidence="12">
    <location>
        <begin position="106"/>
        <end position="207"/>
    </location>
</feature>
<dbReference type="GO" id="GO:0005886">
    <property type="term" value="C:plasma membrane"/>
    <property type="evidence" value="ECO:0007669"/>
    <property type="project" value="UniProtKB-SubCell"/>
</dbReference>
<dbReference type="RefSeq" id="WP_034835127.1">
    <property type="nucleotide sequence ID" value="NZ_JOKH01000002.1"/>
</dbReference>